<dbReference type="EMBL" id="MU827986">
    <property type="protein sequence ID" value="KAJ7312663.1"/>
    <property type="molecule type" value="Genomic_DNA"/>
</dbReference>
<name>A0A9W9Y6N2_9CNID</name>
<evidence type="ECO:0000313" key="1">
    <source>
        <dbReference type="EMBL" id="KAJ7312663.1"/>
    </source>
</evidence>
<evidence type="ECO:0000313" key="2">
    <source>
        <dbReference type="Proteomes" id="UP001163046"/>
    </source>
</evidence>
<protein>
    <submittedName>
        <fullName evidence="1">Uncharacterized protein</fullName>
    </submittedName>
</protein>
<reference evidence="1" key="1">
    <citation type="submission" date="2023-01" db="EMBL/GenBank/DDBJ databases">
        <title>Genome assembly of the deep-sea coral Lophelia pertusa.</title>
        <authorList>
            <person name="Herrera S."/>
            <person name="Cordes E."/>
        </authorList>
    </citation>
    <scope>NUCLEOTIDE SEQUENCE</scope>
    <source>
        <strain evidence="1">USNM1676648</strain>
        <tissue evidence="1">Polyp</tissue>
    </source>
</reference>
<accession>A0A9W9Y6N2</accession>
<gene>
    <name evidence="1" type="ORF">OS493_039552</name>
</gene>
<organism evidence="1 2">
    <name type="scientific">Desmophyllum pertusum</name>
    <dbReference type="NCBI Taxonomy" id="174260"/>
    <lineage>
        <taxon>Eukaryota</taxon>
        <taxon>Metazoa</taxon>
        <taxon>Cnidaria</taxon>
        <taxon>Anthozoa</taxon>
        <taxon>Hexacorallia</taxon>
        <taxon>Scleractinia</taxon>
        <taxon>Caryophylliina</taxon>
        <taxon>Caryophylliidae</taxon>
        <taxon>Desmophyllum</taxon>
    </lineage>
</organism>
<dbReference type="AlphaFoldDB" id="A0A9W9Y6N2"/>
<keyword evidence="2" id="KW-1185">Reference proteome</keyword>
<comment type="caution">
    <text evidence="1">The sequence shown here is derived from an EMBL/GenBank/DDBJ whole genome shotgun (WGS) entry which is preliminary data.</text>
</comment>
<sequence>MACLSPLVLVAELDGFKHGQETFTPKCLAIVCDRLEFAYDWIFNTGSLASRSIDHLSTYHYQSTFIHGMSLTSPGLPLDLFSHVFRHTMDHLLLEVFQAPVAVASPDQLLIFTK</sequence>
<proteinExistence type="predicted"/>
<feature type="non-terminal residue" evidence="1">
    <location>
        <position position="114"/>
    </location>
</feature>
<dbReference type="Proteomes" id="UP001163046">
    <property type="component" value="Unassembled WGS sequence"/>
</dbReference>